<name>A0A3M0GBE8_9ACTN</name>
<sequence>MCGRYAAGADPDELVEEYRIDEVTADGRDACVPRFNIAPTDTVPAVVEREAETGLLRKLVGLRWGLVPSWSKDAGGGARMINARVETVTEKPAYRRAMAARRCLLPALGYYEWRPEKIGDTTLKQPYFLRPADGSMVHMAGIYEFWKGPDGWLATASIITTSATDELGWVHDRMPMTVTDRDLWLDPGLTAGETARELLVPLPHLAPTKVSRAVNSVANDGADLLLPIE</sequence>
<keyword evidence="5" id="KW-0190">Covalent protein-DNA linkage</keyword>
<evidence type="ECO:0000256" key="8">
    <source>
        <dbReference type="RuleBase" id="RU364100"/>
    </source>
</evidence>
<evidence type="ECO:0000256" key="3">
    <source>
        <dbReference type="ARBA" id="ARBA00022763"/>
    </source>
</evidence>
<dbReference type="Pfam" id="PF02586">
    <property type="entry name" value="SRAP"/>
    <property type="match status" value="1"/>
</dbReference>
<comment type="similarity">
    <text evidence="1 8">Belongs to the SOS response-associated peptidase family.</text>
</comment>
<dbReference type="GO" id="GO:0016829">
    <property type="term" value="F:lyase activity"/>
    <property type="evidence" value="ECO:0007669"/>
    <property type="project" value="UniProtKB-KW"/>
</dbReference>
<dbReference type="AlphaFoldDB" id="A0A3M0GBE8"/>
<organism evidence="9 10">
    <name type="scientific">Tessaracoccus antarcticus</name>
    <dbReference type="NCBI Taxonomy" id="2479848"/>
    <lineage>
        <taxon>Bacteria</taxon>
        <taxon>Bacillati</taxon>
        <taxon>Actinomycetota</taxon>
        <taxon>Actinomycetes</taxon>
        <taxon>Propionibacteriales</taxon>
        <taxon>Propionibacteriaceae</taxon>
        <taxon>Tessaracoccus</taxon>
    </lineage>
</organism>
<evidence type="ECO:0000256" key="2">
    <source>
        <dbReference type="ARBA" id="ARBA00022670"/>
    </source>
</evidence>
<accession>A0A3M0GBE8</accession>
<gene>
    <name evidence="9" type="ORF">EAX62_12145</name>
</gene>
<evidence type="ECO:0000256" key="1">
    <source>
        <dbReference type="ARBA" id="ARBA00008136"/>
    </source>
</evidence>
<keyword evidence="6" id="KW-0238">DNA-binding</keyword>
<proteinExistence type="inferred from homology"/>
<dbReference type="RefSeq" id="WP_121901982.1">
    <property type="nucleotide sequence ID" value="NZ_REFW01000003.1"/>
</dbReference>
<evidence type="ECO:0000313" key="10">
    <source>
        <dbReference type="Proteomes" id="UP000275256"/>
    </source>
</evidence>
<reference evidence="9 10" key="1">
    <citation type="submission" date="2018-10" db="EMBL/GenBank/DDBJ databases">
        <title>Tessaracoccus antarcticuss sp. nov., isolated from sediment.</title>
        <authorList>
            <person name="Zhou L.Y."/>
            <person name="Du Z.J."/>
        </authorList>
    </citation>
    <scope>NUCLEOTIDE SEQUENCE [LARGE SCALE GENOMIC DNA]</scope>
    <source>
        <strain evidence="9 10">JDX10</strain>
    </source>
</reference>
<protein>
    <recommendedName>
        <fullName evidence="8">Abasic site processing protein</fullName>
        <ecNumber evidence="8">3.4.-.-</ecNumber>
    </recommendedName>
</protein>
<evidence type="ECO:0000313" key="9">
    <source>
        <dbReference type="EMBL" id="RMB58863.1"/>
    </source>
</evidence>
<evidence type="ECO:0000256" key="7">
    <source>
        <dbReference type="ARBA" id="ARBA00023239"/>
    </source>
</evidence>
<dbReference type="GO" id="GO:0003697">
    <property type="term" value="F:single-stranded DNA binding"/>
    <property type="evidence" value="ECO:0007669"/>
    <property type="project" value="InterPro"/>
</dbReference>
<dbReference type="GO" id="GO:0008233">
    <property type="term" value="F:peptidase activity"/>
    <property type="evidence" value="ECO:0007669"/>
    <property type="project" value="UniProtKB-KW"/>
</dbReference>
<dbReference type="GO" id="GO:0106300">
    <property type="term" value="P:protein-DNA covalent cross-linking repair"/>
    <property type="evidence" value="ECO:0007669"/>
    <property type="project" value="InterPro"/>
</dbReference>
<keyword evidence="7" id="KW-0456">Lyase</keyword>
<dbReference type="GO" id="GO:0006508">
    <property type="term" value="P:proteolysis"/>
    <property type="evidence" value="ECO:0007669"/>
    <property type="project" value="UniProtKB-KW"/>
</dbReference>
<dbReference type="PANTHER" id="PTHR13604:SF0">
    <property type="entry name" value="ABASIC SITE PROCESSING PROTEIN HMCES"/>
    <property type="match status" value="1"/>
</dbReference>
<dbReference type="InterPro" id="IPR036590">
    <property type="entry name" value="SRAP-like"/>
</dbReference>
<dbReference type="Gene3D" id="3.90.1680.10">
    <property type="entry name" value="SOS response associated peptidase-like"/>
    <property type="match status" value="1"/>
</dbReference>
<dbReference type="SUPFAM" id="SSF143081">
    <property type="entry name" value="BB1717-like"/>
    <property type="match status" value="1"/>
</dbReference>
<dbReference type="InterPro" id="IPR003738">
    <property type="entry name" value="SRAP"/>
</dbReference>
<keyword evidence="4 8" id="KW-0378">Hydrolase</keyword>
<dbReference type="Proteomes" id="UP000275256">
    <property type="component" value="Unassembled WGS sequence"/>
</dbReference>
<dbReference type="EC" id="3.4.-.-" evidence="8"/>
<keyword evidence="3" id="KW-0227">DNA damage</keyword>
<dbReference type="PANTHER" id="PTHR13604">
    <property type="entry name" value="DC12-RELATED"/>
    <property type="match status" value="1"/>
</dbReference>
<evidence type="ECO:0000256" key="5">
    <source>
        <dbReference type="ARBA" id="ARBA00023124"/>
    </source>
</evidence>
<evidence type="ECO:0000256" key="4">
    <source>
        <dbReference type="ARBA" id="ARBA00022801"/>
    </source>
</evidence>
<keyword evidence="10" id="KW-1185">Reference proteome</keyword>
<dbReference type="OrthoDB" id="9782620at2"/>
<evidence type="ECO:0000256" key="6">
    <source>
        <dbReference type="ARBA" id="ARBA00023125"/>
    </source>
</evidence>
<comment type="caution">
    <text evidence="9">The sequence shown here is derived from an EMBL/GenBank/DDBJ whole genome shotgun (WGS) entry which is preliminary data.</text>
</comment>
<dbReference type="EMBL" id="REFW01000003">
    <property type="protein sequence ID" value="RMB58863.1"/>
    <property type="molecule type" value="Genomic_DNA"/>
</dbReference>
<keyword evidence="2 8" id="KW-0645">Protease</keyword>